<feature type="binding site" evidence="1">
    <location>
        <position position="84"/>
    </location>
    <ligand>
        <name>Ni(2+)</name>
        <dbReference type="ChEBI" id="CHEBI:49786"/>
    </ligand>
</feature>
<comment type="caution">
    <text evidence="4">The sequence shown here is derived from an EMBL/GenBank/DDBJ whole genome shotgun (WGS) entry which is preliminary data.</text>
</comment>
<dbReference type="InterPro" id="IPR036390">
    <property type="entry name" value="WH_DNA-bd_sf"/>
</dbReference>
<name>A0A0B3W120_9FIRM</name>
<protein>
    <submittedName>
        <fullName evidence="4">Small-molecule-binding protein</fullName>
    </submittedName>
</protein>
<gene>
    <name evidence="4" type="ORF">QX51_00200</name>
</gene>
<dbReference type="PIRSF" id="PIRSF037847">
    <property type="entry name" value="NiaR"/>
    <property type="match status" value="1"/>
</dbReference>
<accession>A0A0B3W120</accession>
<dbReference type="EMBL" id="JWHR01000003">
    <property type="protein sequence ID" value="KHS58864.1"/>
    <property type="molecule type" value="Genomic_DNA"/>
</dbReference>
<reference evidence="4 5" key="1">
    <citation type="submission" date="2014-12" db="EMBL/GenBank/DDBJ databases">
        <title>Draft genome sequence of Terrisporobacter sp. 08-306576, isolated from the blood culture of a bacteremia patient.</title>
        <authorList>
            <person name="Lund L.C."/>
            <person name="Sydenham T.V."/>
            <person name="Hogh S.V."/>
            <person name="Skov M.N."/>
            <person name="Kemp M."/>
            <person name="Justesen U.S."/>
        </authorList>
    </citation>
    <scope>NUCLEOTIDE SEQUENCE [LARGE SCALE GENOMIC DNA]</scope>
    <source>
        <strain evidence="4 5">08-306576</strain>
    </source>
</reference>
<dbReference type="PANTHER" id="PTHR40068">
    <property type="entry name" value="TRANSCRIPTION REPRESSOR NIAR-RELATED"/>
    <property type="match status" value="1"/>
</dbReference>
<dbReference type="GO" id="GO:0046872">
    <property type="term" value="F:metal ion binding"/>
    <property type="evidence" value="ECO:0007669"/>
    <property type="project" value="UniProtKB-KW"/>
</dbReference>
<dbReference type="InterPro" id="IPR026043">
    <property type="entry name" value="NadR"/>
</dbReference>
<evidence type="ECO:0000259" key="3">
    <source>
        <dbReference type="Pfam" id="PF08279"/>
    </source>
</evidence>
<dbReference type="SUPFAM" id="SSF75500">
    <property type="entry name" value="Putative transcriptional regulator TM1602, C-terminal domain"/>
    <property type="match status" value="1"/>
</dbReference>
<evidence type="ECO:0000259" key="2">
    <source>
        <dbReference type="Pfam" id="PF02829"/>
    </source>
</evidence>
<dbReference type="RefSeq" id="WP_039677880.1">
    <property type="nucleotide sequence ID" value="NZ_JAWGXO010000005.1"/>
</dbReference>
<sequence length="169" mass="19258">MNSNERREKLLHILKTSNKPVKGVDLAKELNVTRQIVVKDIALLRASGIDILATSTGYIIYNIKNQEFEIKCKNHNNNEHLLLELQTIIDLGGKVKDVIVDHPTYGTIKADLNLASNRDLKSFMENSKKNGFKQLSSLTQDYHVHTIEVPDEKTLEEIKKELKELNILV</sequence>
<dbReference type="InterPro" id="IPR004173">
    <property type="entry name" value="3H_domain"/>
</dbReference>
<evidence type="ECO:0000313" key="4">
    <source>
        <dbReference type="EMBL" id="KHS58864.1"/>
    </source>
</evidence>
<feature type="domain" description="3H" evidence="2">
    <location>
        <begin position="74"/>
        <end position="168"/>
    </location>
</feature>
<feature type="binding site" evidence="1">
    <location>
        <position position="145"/>
    </location>
    <ligand>
        <name>Ni(2+)</name>
        <dbReference type="ChEBI" id="CHEBI:49786"/>
    </ligand>
</feature>
<evidence type="ECO:0000313" key="5">
    <source>
        <dbReference type="Proteomes" id="UP000031189"/>
    </source>
</evidence>
<dbReference type="OrthoDB" id="9792661at2"/>
<feature type="domain" description="Helix-turn-helix type 11" evidence="3">
    <location>
        <begin position="6"/>
        <end position="59"/>
    </location>
</feature>
<dbReference type="Proteomes" id="UP000031189">
    <property type="component" value="Unassembled WGS sequence"/>
</dbReference>
<dbReference type="InterPro" id="IPR035922">
    <property type="entry name" value="3H_dom_sf"/>
</dbReference>
<dbReference type="AlphaFoldDB" id="A0A0B3W120"/>
<dbReference type="STRING" id="1577792.QX51_00200"/>
<proteinExistence type="predicted"/>
<dbReference type="InterPro" id="IPR013196">
    <property type="entry name" value="HTH_11"/>
</dbReference>
<feature type="binding site" evidence="1">
    <location>
        <position position="75"/>
    </location>
    <ligand>
        <name>Ni(2+)</name>
        <dbReference type="ChEBI" id="CHEBI:49786"/>
    </ligand>
</feature>
<dbReference type="SUPFAM" id="SSF46785">
    <property type="entry name" value="Winged helix' DNA-binding domain"/>
    <property type="match status" value="1"/>
</dbReference>
<dbReference type="Gene3D" id="3.30.1340.20">
    <property type="entry name" value="3H domain"/>
    <property type="match status" value="1"/>
</dbReference>
<dbReference type="InterPro" id="IPR036388">
    <property type="entry name" value="WH-like_DNA-bd_sf"/>
</dbReference>
<dbReference type="PANTHER" id="PTHR40068:SF1">
    <property type="entry name" value="TRANSCRIPTION REPRESSOR NIAR-RELATED"/>
    <property type="match status" value="1"/>
</dbReference>
<evidence type="ECO:0000256" key="1">
    <source>
        <dbReference type="PIRSR" id="PIRSR037847-1"/>
    </source>
</evidence>
<dbReference type="Pfam" id="PF08279">
    <property type="entry name" value="HTH_11"/>
    <property type="match status" value="1"/>
</dbReference>
<organism evidence="4 5">
    <name type="scientific">Terrisporobacter othiniensis</name>
    <dbReference type="NCBI Taxonomy" id="1577792"/>
    <lineage>
        <taxon>Bacteria</taxon>
        <taxon>Bacillati</taxon>
        <taxon>Bacillota</taxon>
        <taxon>Clostridia</taxon>
        <taxon>Peptostreptococcales</taxon>
        <taxon>Peptostreptococcaceae</taxon>
        <taxon>Terrisporobacter</taxon>
    </lineage>
</organism>
<dbReference type="Pfam" id="PF02829">
    <property type="entry name" value="3H"/>
    <property type="match status" value="1"/>
</dbReference>
<keyword evidence="5" id="KW-1185">Reference proteome</keyword>
<dbReference type="Gene3D" id="1.10.10.10">
    <property type="entry name" value="Winged helix-like DNA-binding domain superfamily/Winged helix DNA-binding domain"/>
    <property type="match status" value="1"/>
</dbReference>
<keyword evidence="1" id="KW-0479">Metal-binding</keyword>
<keyword evidence="1" id="KW-0533">Nickel</keyword>
<feature type="binding site" evidence="1">
    <location>
        <position position="143"/>
    </location>
    <ligand>
        <name>Ni(2+)</name>
        <dbReference type="ChEBI" id="CHEBI:49786"/>
    </ligand>
</feature>